<gene>
    <name evidence="1" type="ORF">DU743_24770</name>
</gene>
<sequence length="188" mass="21792">MSYDYEKLENKKDEIISIVHEIFTENDKAAISLVDSFCRLTPPEKEKFVMEYITVNSSGRRGGKSRKLGNFVLNWRKLFNDLPDLVLTAAGVAAEPKLVFFAALSIWNKIWCHSSIELTPEHATVLYALWQGRDEYNKIKRDDAFAKSGIQFNFYGMQELVDISFDDIIDDLIKMRCIEVNDNIIWLR</sequence>
<name>A0A5Z9QDG4_SALDE</name>
<comment type="caution">
    <text evidence="1">The sequence shown here is derived from an EMBL/GenBank/DDBJ whole genome shotgun (WGS) entry which is preliminary data.</text>
</comment>
<protein>
    <submittedName>
        <fullName evidence="1">Uncharacterized protein</fullName>
    </submittedName>
</protein>
<dbReference type="EMBL" id="AAKLWL010000116">
    <property type="protein sequence ID" value="ECT1564503.1"/>
    <property type="molecule type" value="Genomic_DNA"/>
</dbReference>
<accession>A0A5Z9QDG4</accession>
<dbReference type="AlphaFoldDB" id="A0A5Z9QDG4"/>
<evidence type="ECO:0000313" key="1">
    <source>
        <dbReference type="EMBL" id="ECT1564503.1"/>
    </source>
</evidence>
<proteinExistence type="predicted"/>
<organism evidence="1">
    <name type="scientific">Salmonella derby</name>
    <dbReference type="NCBI Taxonomy" id="28144"/>
    <lineage>
        <taxon>Bacteria</taxon>
        <taxon>Pseudomonadati</taxon>
        <taxon>Pseudomonadota</taxon>
        <taxon>Gammaproteobacteria</taxon>
        <taxon>Enterobacterales</taxon>
        <taxon>Enterobacteriaceae</taxon>
        <taxon>Salmonella</taxon>
    </lineage>
</organism>
<feature type="non-terminal residue" evidence="1">
    <location>
        <position position="188"/>
    </location>
</feature>
<reference evidence="1" key="1">
    <citation type="submission" date="2018-07" db="EMBL/GenBank/DDBJ databases">
        <authorList>
            <consortium name="GenomeTrakr network: Whole genome sequencing for foodborne pathogen traceback"/>
        </authorList>
    </citation>
    <scope>NUCLEOTIDE SEQUENCE</scope>
    <source>
        <strain evidence="1">FSIS11811993</strain>
    </source>
</reference>